<feature type="non-terminal residue" evidence="1">
    <location>
        <position position="41"/>
    </location>
</feature>
<organism evidence="1 2">
    <name type="scientific">Trifolium medium</name>
    <dbReference type="NCBI Taxonomy" id="97028"/>
    <lineage>
        <taxon>Eukaryota</taxon>
        <taxon>Viridiplantae</taxon>
        <taxon>Streptophyta</taxon>
        <taxon>Embryophyta</taxon>
        <taxon>Tracheophyta</taxon>
        <taxon>Spermatophyta</taxon>
        <taxon>Magnoliopsida</taxon>
        <taxon>eudicotyledons</taxon>
        <taxon>Gunneridae</taxon>
        <taxon>Pentapetalae</taxon>
        <taxon>rosids</taxon>
        <taxon>fabids</taxon>
        <taxon>Fabales</taxon>
        <taxon>Fabaceae</taxon>
        <taxon>Papilionoideae</taxon>
        <taxon>50 kb inversion clade</taxon>
        <taxon>NPAAA clade</taxon>
        <taxon>Hologalegina</taxon>
        <taxon>IRL clade</taxon>
        <taxon>Trifolieae</taxon>
        <taxon>Trifolium</taxon>
    </lineage>
</organism>
<dbReference type="AlphaFoldDB" id="A0A392W330"/>
<reference evidence="1 2" key="1">
    <citation type="journal article" date="2018" name="Front. Plant Sci.">
        <title>Red Clover (Trifolium pratense) and Zigzag Clover (T. medium) - A Picture of Genomic Similarities and Differences.</title>
        <authorList>
            <person name="Dluhosova J."/>
            <person name="Istvanek J."/>
            <person name="Nedelnik J."/>
            <person name="Repkova J."/>
        </authorList>
    </citation>
    <scope>NUCLEOTIDE SEQUENCE [LARGE SCALE GENOMIC DNA]</scope>
    <source>
        <strain evidence="2">cv. 10/8</strain>
        <tissue evidence="1">Leaf</tissue>
    </source>
</reference>
<comment type="caution">
    <text evidence="1">The sequence shown here is derived from an EMBL/GenBank/DDBJ whole genome shotgun (WGS) entry which is preliminary data.</text>
</comment>
<dbReference type="Proteomes" id="UP000265520">
    <property type="component" value="Unassembled WGS sequence"/>
</dbReference>
<evidence type="ECO:0000313" key="2">
    <source>
        <dbReference type="Proteomes" id="UP000265520"/>
    </source>
</evidence>
<protein>
    <submittedName>
        <fullName evidence="1">Uncharacterized protein</fullName>
    </submittedName>
</protein>
<evidence type="ECO:0000313" key="1">
    <source>
        <dbReference type="EMBL" id="MCI95074.1"/>
    </source>
</evidence>
<name>A0A392W330_9FABA</name>
<accession>A0A392W330</accession>
<proteinExistence type="predicted"/>
<dbReference type="EMBL" id="LXQA011375244">
    <property type="protein sequence ID" value="MCI95074.1"/>
    <property type="molecule type" value="Genomic_DNA"/>
</dbReference>
<sequence>MMVPGERWRHGRQLSPVEGELSAVLSPGVARREVATGCMLS</sequence>
<keyword evidence="2" id="KW-1185">Reference proteome</keyword>